<dbReference type="Proteomes" id="UP000319931">
    <property type="component" value="Unassembled WGS sequence"/>
</dbReference>
<name>A0A502FZF1_9SPHN</name>
<feature type="domain" description="TonB-dependent receptor plug" evidence="13">
    <location>
        <begin position="73"/>
        <end position="194"/>
    </location>
</feature>
<dbReference type="Pfam" id="PF07715">
    <property type="entry name" value="Plug"/>
    <property type="match status" value="1"/>
</dbReference>
<evidence type="ECO:0000259" key="13">
    <source>
        <dbReference type="Pfam" id="PF07715"/>
    </source>
</evidence>
<dbReference type="InterPro" id="IPR036942">
    <property type="entry name" value="Beta-barrel_TonB_sf"/>
</dbReference>
<evidence type="ECO:0000256" key="3">
    <source>
        <dbReference type="ARBA" id="ARBA00022452"/>
    </source>
</evidence>
<dbReference type="Pfam" id="PF00593">
    <property type="entry name" value="TonB_dep_Rec_b-barrel"/>
    <property type="match status" value="1"/>
</dbReference>
<evidence type="ECO:0000256" key="10">
    <source>
        <dbReference type="SAM" id="MobiDB-lite"/>
    </source>
</evidence>
<gene>
    <name evidence="14" type="ORF">EAH76_10650</name>
</gene>
<dbReference type="InterPro" id="IPR037066">
    <property type="entry name" value="Plug_dom_sf"/>
</dbReference>
<dbReference type="EMBL" id="RCZC01000002">
    <property type="protein sequence ID" value="TPG55027.1"/>
    <property type="molecule type" value="Genomic_DNA"/>
</dbReference>
<feature type="chain" id="PRO_5021418468" evidence="11">
    <location>
        <begin position="28"/>
        <end position="1036"/>
    </location>
</feature>
<evidence type="ECO:0000256" key="9">
    <source>
        <dbReference type="RuleBase" id="RU003357"/>
    </source>
</evidence>
<keyword evidence="7 8" id="KW-0998">Cell outer membrane</keyword>
<dbReference type="InterPro" id="IPR000531">
    <property type="entry name" value="Beta-barrel_TonB"/>
</dbReference>
<evidence type="ECO:0000256" key="4">
    <source>
        <dbReference type="ARBA" id="ARBA00022692"/>
    </source>
</evidence>
<evidence type="ECO:0000313" key="14">
    <source>
        <dbReference type="EMBL" id="TPG55027.1"/>
    </source>
</evidence>
<comment type="similarity">
    <text evidence="8 9">Belongs to the TonB-dependent receptor family.</text>
</comment>
<feature type="domain" description="TonB-dependent receptor-like beta-barrel" evidence="12">
    <location>
        <begin position="463"/>
        <end position="1004"/>
    </location>
</feature>
<dbReference type="PROSITE" id="PS52016">
    <property type="entry name" value="TONB_DEPENDENT_REC_3"/>
    <property type="match status" value="1"/>
</dbReference>
<evidence type="ECO:0000256" key="1">
    <source>
        <dbReference type="ARBA" id="ARBA00004571"/>
    </source>
</evidence>
<comment type="caution">
    <text evidence="14">The sequence shown here is derived from an EMBL/GenBank/DDBJ whole genome shotgun (WGS) entry which is preliminary data.</text>
</comment>
<proteinExistence type="inferred from homology"/>
<reference evidence="14 15" key="1">
    <citation type="journal article" date="2019" name="Environ. Microbiol.">
        <title>Species interactions and distinct microbial communities in high Arctic permafrost affected cryosols are associated with the CH4 and CO2 gas fluxes.</title>
        <authorList>
            <person name="Altshuler I."/>
            <person name="Hamel J."/>
            <person name="Turney S."/>
            <person name="Magnuson E."/>
            <person name="Levesque R."/>
            <person name="Greer C."/>
            <person name="Whyte L.G."/>
        </authorList>
    </citation>
    <scope>NUCLEOTIDE SEQUENCE [LARGE SCALE GENOMIC DNA]</scope>
    <source>
        <strain evidence="14 15">E6.1</strain>
    </source>
</reference>
<keyword evidence="15" id="KW-1185">Reference proteome</keyword>
<keyword evidence="6 8" id="KW-0472">Membrane</keyword>
<evidence type="ECO:0000256" key="2">
    <source>
        <dbReference type="ARBA" id="ARBA00022448"/>
    </source>
</evidence>
<evidence type="ECO:0000256" key="7">
    <source>
        <dbReference type="ARBA" id="ARBA00023237"/>
    </source>
</evidence>
<keyword evidence="5 9" id="KW-0798">TonB box</keyword>
<keyword evidence="14" id="KW-0675">Receptor</keyword>
<evidence type="ECO:0000256" key="8">
    <source>
        <dbReference type="PROSITE-ProRule" id="PRU01360"/>
    </source>
</evidence>
<keyword evidence="11" id="KW-0732">Signal</keyword>
<feature type="signal peptide" evidence="11">
    <location>
        <begin position="1"/>
        <end position="27"/>
    </location>
</feature>
<dbReference type="InterPro" id="IPR012910">
    <property type="entry name" value="Plug_dom"/>
</dbReference>
<dbReference type="OrthoDB" id="7051241at2"/>
<accession>A0A502FZF1</accession>
<feature type="region of interest" description="Disordered" evidence="10">
    <location>
        <begin position="31"/>
        <end position="50"/>
    </location>
</feature>
<evidence type="ECO:0000313" key="15">
    <source>
        <dbReference type="Proteomes" id="UP000319931"/>
    </source>
</evidence>
<dbReference type="Gene3D" id="2.170.130.10">
    <property type="entry name" value="TonB-dependent receptor, plug domain"/>
    <property type="match status" value="1"/>
</dbReference>
<dbReference type="PANTHER" id="PTHR47234">
    <property type="match status" value="1"/>
</dbReference>
<evidence type="ECO:0000259" key="12">
    <source>
        <dbReference type="Pfam" id="PF00593"/>
    </source>
</evidence>
<keyword evidence="2 8" id="KW-0813">Transport</keyword>
<evidence type="ECO:0000256" key="5">
    <source>
        <dbReference type="ARBA" id="ARBA00023077"/>
    </source>
</evidence>
<dbReference type="GO" id="GO:0009279">
    <property type="term" value="C:cell outer membrane"/>
    <property type="evidence" value="ECO:0007669"/>
    <property type="project" value="UniProtKB-SubCell"/>
</dbReference>
<sequence>MNWTRFRAMLACTSVLATGSVASAAWAQSVPAAPEPNSADPTIPSASAPASAASDQDIVVVGSQIRGRASEALPVTVIGQAQIATTAAVSGEELFRAIPQMGSLTFNSSYLPGSSNSARGDVGSVNLRELGPGNTLVLLNGRRVVQHPVSQADENLVPVISYNTNAIPVGGISRLEVLRDGAAAIYGTDAVAGVVNTVLQQDLHGVSLNTQYGVAEGTSLRESSTTFTAGHNFEHGNISLIASYTHRDPLYSADEDYTATNDLRPLFADTRFAGTASLDGRSTTSDYASLSTPTSAGTIRRGTTALTSAAGAFHIQPSAQTGCAYTFTNGTCLGTGALATSGANRDARYDSSLADGTTVIPRLDRLNLFASGHYDVSPDVTVYSEVGYYRAVTRNVVPSTGTLSSVTITVPASNYWNPLGPVTFANGTANPNRIPGLTNVPAAGLPVSITGYDFSDVGPNIVTDRNYQYRLLLGTRFNLFGFKWDSAAVYSQAGVTDISTGVSATLLQQNLALSTPDAYNVFNGGNTSTFSLADTSPSSQAAINAIRITSVRKDTSTLAMADLKGSNAHLLTLPGGDLGIAIGGEVRRETQRDDRDPRVDGTITFTNSTTGVVYPSDLVGTSQTPDARGSRVVASAFGELAIPLISPEMHIPLVRHVELQVAGRFEHYSDFGSIAKPKVAGAWDIVDGLRVRGSWAQGFKAPNLEQINATLVSRSNTRKDYYRCEAEIANKLTTSIANCTGSNESFSVAENRSGNKDLQPEQSETWSAGVVLQPHFIPARFGRLTLTADIWHVQQTGVVGLFGGANALILDDLLRKQGSSNPNVVRAAVTADDIAAYAGSGLAPAGKVLYIKDQYRNFLPQKAQGIDIGLNYQLRNTPIGSFTLDMNAAYLMKFYRDPSPDVVPLITAQAAGQINAGIPITGGGDLIEQNARPRWRATSSLIWDLNSFELGAFANYTGKVNDTGLVDSSGVTWVVSSQIVGNVYAQWKVHGFADYRFRVGVRNIANTSPPLSSTGYTGTLYDPYGRYLYVNVGVNF</sequence>
<dbReference type="PANTHER" id="PTHR47234:SF2">
    <property type="entry name" value="TONB-DEPENDENT RECEPTOR"/>
    <property type="match status" value="1"/>
</dbReference>
<dbReference type="Gene3D" id="2.40.170.20">
    <property type="entry name" value="TonB-dependent receptor, beta-barrel domain"/>
    <property type="match status" value="1"/>
</dbReference>
<keyword evidence="3 8" id="KW-1134">Transmembrane beta strand</keyword>
<keyword evidence="4 8" id="KW-0812">Transmembrane</keyword>
<organism evidence="14 15">
    <name type="scientific">Sphingomonas glacialis</name>
    <dbReference type="NCBI Taxonomy" id="658225"/>
    <lineage>
        <taxon>Bacteria</taxon>
        <taxon>Pseudomonadati</taxon>
        <taxon>Pseudomonadota</taxon>
        <taxon>Alphaproteobacteria</taxon>
        <taxon>Sphingomonadales</taxon>
        <taxon>Sphingomonadaceae</taxon>
        <taxon>Sphingomonas</taxon>
    </lineage>
</organism>
<comment type="subcellular location">
    <subcellularLocation>
        <location evidence="1 8">Cell outer membrane</location>
        <topology evidence="1 8">Multi-pass membrane protein</topology>
    </subcellularLocation>
</comment>
<evidence type="ECO:0000256" key="11">
    <source>
        <dbReference type="SAM" id="SignalP"/>
    </source>
</evidence>
<dbReference type="SUPFAM" id="SSF56935">
    <property type="entry name" value="Porins"/>
    <property type="match status" value="1"/>
</dbReference>
<evidence type="ECO:0000256" key="6">
    <source>
        <dbReference type="ARBA" id="ARBA00023136"/>
    </source>
</evidence>
<dbReference type="InterPro" id="IPR039426">
    <property type="entry name" value="TonB-dep_rcpt-like"/>
</dbReference>
<dbReference type="AlphaFoldDB" id="A0A502FZF1"/>
<protein>
    <submittedName>
        <fullName evidence="14">TonB-dependent receptor</fullName>
    </submittedName>
</protein>